<dbReference type="EMBL" id="CDSF01000079">
    <property type="protein sequence ID" value="CEO97556.1"/>
    <property type="molecule type" value="Genomic_DNA"/>
</dbReference>
<feature type="compositionally biased region" description="Pro residues" evidence="14">
    <location>
        <begin position="380"/>
        <end position="448"/>
    </location>
</feature>
<dbReference type="SMART" id="SM00322">
    <property type="entry name" value="KH"/>
    <property type="match status" value="1"/>
</dbReference>
<keyword evidence="10 13" id="KW-0508">mRNA splicing</keyword>
<evidence type="ECO:0000256" key="9">
    <source>
        <dbReference type="ARBA" id="ARBA00023163"/>
    </source>
</evidence>
<evidence type="ECO:0000259" key="16">
    <source>
        <dbReference type="PROSITE" id="PS51516"/>
    </source>
</evidence>
<keyword evidence="7" id="KW-0694">RNA-binding</keyword>
<dbReference type="InterPro" id="IPR045071">
    <property type="entry name" value="BBP-like"/>
</dbReference>
<evidence type="ECO:0000256" key="11">
    <source>
        <dbReference type="ARBA" id="ARBA00023242"/>
    </source>
</evidence>
<dbReference type="InterPro" id="IPR032570">
    <property type="entry name" value="SF1-HH"/>
</dbReference>
<keyword evidence="18" id="KW-1185">Reference proteome</keyword>
<accession>A0A0G4IQZ2</accession>
<protein>
    <recommendedName>
        <fullName evidence="13">Branchpoint-bridging protein</fullName>
    </recommendedName>
</protein>
<dbReference type="STRING" id="37360.A0A0G4IQZ2"/>
<keyword evidence="13" id="KW-0747">Spliceosome</keyword>
<organism evidence="17 18">
    <name type="scientific">Plasmodiophora brassicae</name>
    <name type="common">Clubroot disease agent</name>
    <dbReference type="NCBI Taxonomy" id="37360"/>
    <lineage>
        <taxon>Eukaryota</taxon>
        <taxon>Sar</taxon>
        <taxon>Rhizaria</taxon>
        <taxon>Endomyxa</taxon>
        <taxon>Phytomyxea</taxon>
        <taxon>Plasmodiophorida</taxon>
        <taxon>Plasmodiophoridae</taxon>
        <taxon>Plasmodiophora</taxon>
    </lineage>
</organism>
<evidence type="ECO:0000256" key="3">
    <source>
        <dbReference type="ARBA" id="ARBA00022664"/>
    </source>
</evidence>
<keyword evidence="11 13" id="KW-0539">Nucleus</keyword>
<evidence type="ECO:0000256" key="2">
    <source>
        <dbReference type="ARBA" id="ARBA00010382"/>
    </source>
</evidence>
<dbReference type="PANTHER" id="PTHR11208">
    <property type="entry name" value="RNA-BINDING PROTEIN RELATED"/>
    <property type="match status" value="1"/>
</dbReference>
<evidence type="ECO:0000313" key="17">
    <source>
        <dbReference type="EMBL" id="CEO97556.1"/>
    </source>
</evidence>
<evidence type="ECO:0000256" key="13">
    <source>
        <dbReference type="RuleBase" id="RU367126"/>
    </source>
</evidence>
<feature type="compositionally biased region" description="Pro residues" evidence="14">
    <location>
        <begin position="463"/>
        <end position="472"/>
    </location>
</feature>
<evidence type="ECO:0000256" key="7">
    <source>
        <dbReference type="ARBA" id="ARBA00022884"/>
    </source>
</evidence>
<dbReference type="InterPro" id="IPR021934">
    <property type="entry name" value="Sox_C"/>
</dbReference>
<dbReference type="Gene3D" id="4.10.60.10">
    <property type="entry name" value="Zinc finger, CCHC-type"/>
    <property type="match status" value="1"/>
</dbReference>
<comment type="function">
    <text evidence="13">Necessary for the splicing of pre-mRNA. Has a role in the recognition of the branch site (5'-UACUAAC-3'), the pyrimidine tract and the 3'-splice site at the 3'-end of introns.</text>
</comment>
<dbReference type="InterPro" id="IPR001878">
    <property type="entry name" value="Znf_CCHC"/>
</dbReference>
<dbReference type="GO" id="GO:0003729">
    <property type="term" value="F:mRNA binding"/>
    <property type="evidence" value="ECO:0007669"/>
    <property type="project" value="TreeGrafter"/>
</dbReference>
<dbReference type="Pfam" id="PF00098">
    <property type="entry name" value="zf-CCHC"/>
    <property type="match status" value="1"/>
</dbReference>
<dbReference type="GO" id="GO:0045131">
    <property type="term" value="F:pre-mRNA branch point binding"/>
    <property type="evidence" value="ECO:0007669"/>
    <property type="project" value="UniProtKB-UniRule"/>
</dbReference>
<dbReference type="AlphaFoldDB" id="A0A0G4IQZ2"/>
<sequence>MTDPVEVSAPNSDDATARANGESSSAAGNDEEQRKPKRSRWGSASDVVEPKKRRSRWGSEVDKVPLTPEMAAATAAMSETQREVYLLRLRMQDITAKLANIKALIPNDPTLLSPSPPPEYDTHGKRTNTREQRIRDRLVKERNELIERSIKLNPQFAAPADFKKQRFVAKLMIPQDQPMTEDGQFSRPHSYCGMILGPRGLTQKRMQKETNCKIEIRGRGSQKEGRRHKPHPSDNEDLHVLITAENEADLSLCVSMIEKLLQPVNEDNNEHKARQLRELAAINGTLRDEIRCRLCGERGHFVDRCPERTGAAWNPAVVRCEICHDRGHITADCPTGGSVNTAERTRLKSEYENFMSELTGNPIPPADEPADQNPQDDASAPPPPAEPQTGAAPPPPPPGPAGWQPPPPAPSGQWPQYPPHGAYPPAPYPPPAAPYYGAYPPPPPPSHMPPMHQHWAPPHGQVYPPPPPPPAQ</sequence>
<proteinExistence type="inferred from homology"/>
<keyword evidence="6 13" id="KW-0862">Zinc</keyword>
<dbReference type="SUPFAM" id="SSF57756">
    <property type="entry name" value="Retrovirus zinc finger-like domains"/>
    <property type="match status" value="1"/>
</dbReference>
<dbReference type="GO" id="GO:0008270">
    <property type="term" value="F:zinc ion binding"/>
    <property type="evidence" value="ECO:0007669"/>
    <property type="project" value="UniProtKB-UniRule"/>
</dbReference>
<dbReference type="SUPFAM" id="SSF54791">
    <property type="entry name" value="Eukaryotic type KH-domain (KH-domain type I)"/>
    <property type="match status" value="1"/>
</dbReference>
<dbReference type="OrthoDB" id="10021397at2759"/>
<dbReference type="GO" id="GO:0000398">
    <property type="term" value="P:mRNA splicing, via spliceosome"/>
    <property type="evidence" value="ECO:0007669"/>
    <property type="project" value="UniProtKB-UniRule"/>
</dbReference>
<dbReference type="Gene3D" id="6.10.140.1790">
    <property type="match status" value="1"/>
</dbReference>
<evidence type="ECO:0000256" key="14">
    <source>
        <dbReference type="SAM" id="MobiDB-lite"/>
    </source>
</evidence>
<comment type="subcellular location">
    <subcellularLocation>
        <location evidence="1 13">Nucleus</location>
    </subcellularLocation>
</comment>
<dbReference type="GO" id="GO:0048024">
    <property type="term" value="P:regulation of mRNA splicing, via spliceosome"/>
    <property type="evidence" value="ECO:0007669"/>
    <property type="project" value="TreeGrafter"/>
</dbReference>
<dbReference type="InterPro" id="IPR004087">
    <property type="entry name" value="KH_dom"/>
</dbReference>
<dbReference type="PANTHER" id="PTHR11208:SF45">
    <property type="entry name" value="SPLICING FACTOR 1"/>
    <property type="match status" value="1"/>
</dbReference>
<dbReference type="InterPro" id="IPR047086">
    <property type="entry name" value="SF1-HH_sf"/>
</dbReference>
<feature type="domain" description="CCHC-type" evidence="15">
    <location>
        <begin position="291"/>
        <end position="307"/>
    </location>
</feature>
<evidence type="ECO:0000259" key="15">
    <source>
        <dbReference type="PROSITE" id="PS50158"/>
    </source>
</evidence>
<keyword evidence="4 13" id="KW-0479">Metal-binding</keyword>
<feature type="domain" description="Sox C-terminal" evidence="16">
    <location>
        <begin position="419"/>
        <end position="472"/>
    </location>
</feature>
<evidence type="ECO:0000256" key="8">
    <source>
        <dbReference type="ARBA" id="ARBA00023015"/>
    </source>
</evidence>
<keyword evidence="5 12" id="KW-0863">Zinc-finger</keyword>
<dbReference type="InterPro" id="IPR036875">
    <property type="entry name" value="Znf_CCHC_sf"/>
</dbReference>
<feature type="compositionally biased region" description="Basic and acidic residues" evidence="14">
    <location>
        <begin position="120"/>
        <end position="130"/>
    </location>
</feature>
<keyword evidence="8" id="KW-0805">Transcription regulation</keyword>
<dbReference type="PROSITE" id="PS50158">
    <property type="entry name" value="ZF_CCHC"/>
    <property type="match status" value="1"/>
</dbReference>
<keyword evidence="3 13" id="KW-0507">mRNA processing</keyword>
<feature type="region of interest" description="Disordered" evidence="14">
    <location>
        <begin position="109"/>
        <end position="130"/>
    </location>
</feature>
<evidence type="ECO:0000256" key="1">
    <source>
        <dbReference type="ARBA" id="ARBA00004123"/>
    </source>
</evidence>
<dbReference type="GO" id="GO:0005681">
    <property type="term" value="C:spliceosomal complex"/>
    <property type="evidence" value="ECO:0007669"/>
    <property type="project" value="UniProtKB-KW"/>
</dbReference>
<feature type="region of interest" description="Disordered" evidence="14">
    <location>
        <begin position="1"/>
        <end position="61"/>
    </location>
</feature>
<gene>
    <name evidence="17" type="ORF">PBRA_000900</name>
</gene>
<evidence type="ECO:0000313" key="18">
    <source>
        <dbReference type="Proteomes" id="UP000039324"/>
    </source>
</evidence>
<name>A0A0G4IQZ2_PLABS</name>
<evidence type="ECO:0000256" key="12">
    <source>
        <dbReference type="PROSITE-ProRule" id="PRU00047"/>
    </source>
</evidence>
<feature type="region of interest" description="Disordered" evidence="14">
    <location>
        <begin position="356"/>
        <end position="472"/>
    </location>
</feature>
<comment type="similarity">
    <text evidence="2 13">Belongs to the BBP/SF1 family.</text>
</comment>
<dbReference type="Pfam" id="PF16275">
    <property type="entry name" value="SF1-HH"/>
    <property type="match status" value="1"/>
</dbReference>
<keyword evidence="9" id="KW-0804">Transcription</keyword>
<dbReference type="SMART" id="SM00343">
    <property type="entry name" value="ZnF_C2HC"/>
    <property type="match status" value="2"/>
</dbReference>
<dbReference type="Gene3D" id="3.30.1370.10">
    <property type="entry name" value="K Homology domain, type 1"/>
    <property type="match status" value="1"/>
</dbReference>
<dbReference type="OMA" id="EDSNCKI"/>
<dbReference type="InterPro" id="IPR055256">
    <property type="entry name" value="KH_1_KHDC4/BBP-like"/>
</dbReference>
<evidence type="ECO:0000256" key="6">
    <source>
        <dbReference type="ARBA" id="ARBA00022833"/>
    </source>
</evidence>
<evidence type="ECO:0000256" key="10">
    <source>
        <dbReference type="ARBA" id="ARBA00023187"/>
    </source>
</evidence>
<dbReference type="InterPro" id="IPR036612">
    <property type="entry name" value="KH_dom_type_1_sf"/>
</dbReference>
<evidence type="ECO:0000256" key="4">
    <source>
        <dbReference type="ARBA" id="ARBA00022723"/>
    </source>
</evidence>
<reference evidence="17 18" key="1">
    <citation type="submission" date="2015-02" db="EMBL/GenBank/DDBJ databases">
        <authorList>
            <person name="Chooi Y.-H."/>
        </authorList>
    </citation>
    <scope>NUCLEOTIDE SEQUENCE [LARGE SCALE GENOMIC DNA]</scope>
    <source>
        <strain evidence="17">E3</strain>
    </source>
</reference>
<dbReference type="Proteomes" id="UP000039324">
    <property type="component" value="Unassembled WGS sequence"/>
</dbReference>
<evidence type="ECO:0000256" key="5">
    <source>
        <dbReference type="ARBA" id="ARBA00022771"/>
    </source>
</evidence>
<dbReference type="Pfam" id="PF22675">
    <property type="entry name" value="KH-I_KHDC4-BBP"/>
    <property type="match status" value="1"/>
</dbReference>
<dbReference type="PROSITE" id="PS51516">
    <property type="entry name" value="SOX_C"/>
    <property type="match status" value="1"/>
</dbReference>